<keyword evidence="1" id="KW-0175">Coiled coil</keyword>
<evidence type="ECO:0000313" key="3">
    <source>
        <dbReference type="RefSeq" id="XP_023942906.2"/>
    </source>
</evidence>
<dbReference type="AlphaFoldDB" id="A0A6J1NID0"/>
<dbReference type="InterPro" id="IPR031974">
    <property type="entry name" value="PDCD7"/>
</dbReference>
<dbReference type="RefSeq" id="XP_023942906.2">
    <property type="nucleotide sequence ID" value="XM_024087138.2"/>
</dbReference>
<dbReference type="Pfam" id="PF16021">
    <property type="entry name" value="PDCD7"/>
    <property type="match status" value="1"/>
</dbReference>
<evidence type="ECO:0000313" key="2">
    <source>
        <dbReference type="Proteomes" id="UP001652582"/>
    </source>
</evidence>
<dbReference type="GeneID" id="112049298"/>
<feature type="coiled-coil region" evidence="1">
    <location>
        <begin position="146"/>
        <end position="226"/>
    </location>
</feature>
<gene>
    <name evidence="3" type="primary">LOC112049298</name>
</gene>
<keyword evidence="2" id="KW-1185">Reference proteome</keyword>
<evidence type="ECO:0000256" key="1">
    <source>
        <dbReference type="SAM" id="Coils"/>
    </source>
</evidence>
<proteinExistence type="predicted"/>
<sequence length="361" mass="42180">MSYTPSFYDRGNFTFQRNMQNFQNIPPNFPLVPPPPPPVTPFLLTPELSDQEYIKKFENRIPVTVKKKINKFNISELHNKLHTLVLSLNDIKNQECMLSNNINTLSEEEWNSALNNIKENRDVIESVTAQLSSSYLDMSRKLVAKRTAKRLRLKRLKEERKREKQEQIKELEERSRKIDENLQKIKDDIQRVKQEEEAKIQADILLKEVIKKKQDAKKSIAKLEALVKLRRARQNTARGRGQEVSDAEATYFQNSIERIKKLWEIKLLAYEKEEAESRAQMEQTNKQKDSSTLVEKEVKRNLLKWRKALFGGDLYPQVDFKGDMATFIDVRSHWDRYIDGSEGSTPLPMGWVVPSSKTVTT</sequence>
<dbReference type="KEGG" id="bany:112049298"/>
<dbReference type="OrthoDB" id="2289628at2759"/>
<reference evidence="3" key="1">
    <citation type="submission" date="2025-08" db="UniProtKB">
        <authorList>
            <consortium name="RefSeq"/>
        </authorList>
    </citation>
    <scope>IDENTIFICATION</scope>
</reference>
<protein>
    <submittedName>
        <fullName evidence="3">Regulator of nonsense transcripts 3B-like</fullName>
    </submittedName>
</protein>
<organism evidence="2 3">
    <name type="scientific">Bicyclus anynana</name>
    <name type="common">Squinting bush brown butterfly</name>
    <dbReference type="NCBI Taxonomy" id="110368"/>
    <lineage>
        <taxon>Eukaryota</taxon>
        <taxon>Metazoa</taxon>
        <taxon>Ecdysozoa</taxon>
        <taxon>Arthropoda</taxon>
        <taxon>Hexapoda</taxon>
        <taxon>Insecta</taxon>
        <taxon>Pterygota</taxon>
        <taxon>Neoptera</taxon>
        <taxon>Endopterygota</taxon>
        <taxon>Lepidoptera</taxon>
        <taxon>Glossata</taxon>
        <taxon>Ditrysia</taxon>
        <taxon>Papilionoidea</taxon>
        <taxon>Nymphalidae</taxon>
        <taxon>Satyrinae</taxon>
        <taxon>Satyrini</taxon>
        <taxon>Mycalesina</taxon>
        <taxon>Bicyclus</taxon>
    </lineage>
</organism>
<dbReference type="Proteomes" id="UP001652582">
    <property type="component" value="Chromosome 17"/>
</dbReference>
<name>A0A6J1NID0_BICAN</name>
<accession>A0A6J1NID0</accession>